<reference evidence="1" key="1">
    <citation type="submission" date="2013-03" db="EMBL/GenBank/DDBJ databases">
        <title>Genome Sequence of the Profundibacterium mesophilum strain KAUST100406-0324T from Red Sea, a novel genus in the family Rhodobacteraceae.</title>
        <authorList>
            <person name="Essack M."/>
            <person name="Alam I."/>
            <person name="Lafi F."/>
            <person name="Alawi W."/>
            <person name="Kamanu F."/>
            <person name="Al-Suwailem A."/>
            <person name="Lee O.O."/>
            <person name="Xu Y."/>
            <person name="Bajic V."/>
            <person name="Qian P.-Y."/>
            <person name="Archer J."/>
        </authorList>
    </citation>
    <scope>NUCLEOTIDE SEQUENCE</scope>
    <source>
        <strain evidence="1">KAUST100406-0324</strain>
    </source>
</reference>
<dbReference type="EMBL" id="APKE01000025">
    <property type="protein sequence ID" value="KAF0675511.1"/>
    <property type="molecule type" value="Genomic_DNA"/>
</dbReference>
<keyword evidence="2" id="KW-1185">Reference proteome</keyword>
<evidence type="ECO:0000313" key="2">
    <source>
        <dbReference type="Proteomes" id="UP000698242"/>
    </source>
</evidence>
<organism evidence="1 2">
    <name type="scientific">Profundibacterium mesophilum KAUST100406-0324</name>
    <dbReference type="NCBI Taxonomy" id="1037889"/>
    <lineage>
        <taxon>Bacteria</taxon>
        <taxon>Pseudomonadati</taxon>
        <taxon>Pseudomonadota</taxon>
        <taxon>Alphaproteobacteria</taxon>
        <taxon>Rhodobacterales</taxon>
        <taxon>Roseobacteraceae</taxon>
        <taxon>Profundibacterium</taxon>
    </lineage>
</organism>
<dbReference type="Pfam" id="PF09489">
    <property type="entry name" value="CbtB"/>
    <property type="match status" value="1"/>
</dbReference>
<gene>
    <name evidence="1" type="ORF">PMES_02142</name>
</gene>
<dbReference type="AlphaFoldDB" id="A0A921TCS9"/>
<dbReference type="InterPro" id="IPR012667">
    <property type="entry name" value="CbtB_put"/>
</dbReference>
<proteinExistence type="predicted"/>
<dbReference type="RefSeq" id="WP_159965658.1">
    <property type="nucleotide sequence ID" value="NZ_APKE01000025.1"/>
</dbReference>
<name>A0A921TCS9_9RHOB</name>
<protein>
    <submittedName>
        <fullName evidence="1">Cobalt transporter subunit domain containing protein</fullName>
    </submittedName>
</protein>
<comment type="caution">
    <text evidence="1">The sequence shown here is derived from an EMBL/GenBank/DDBJ whole genome shotgun (WGS) entry which is preliminary data.</text>
</comment>
<accession>A0A921TCS9</accession>
<dbReference type="Proteomes" id="UP000698242">
    <property type="component" value="Unassembled WGS sequence"/>
</dbReference>
<sequence length="62" mass="6469">MTELTRRMTLAAPLSGRALRHMAILSLAVIGLGIVGVAGNLQAASLHDAAHDVRHATGFPCH</sequence>
<evidence type="ECO:0000313" key="1">
    <source>
        <dbReference type="EMBL" id="KAF0675511.1"/>
    </source>
</evidence>